<dbReference type="CDD" id="cd01448">
    <property type="entry name" value="TST_Repeat_1"/>
    <property type="match status" value="1"/>
</dbReference>
<keyword evidence="2 4" id="KW-0808">Transferase</keyword>
<dbReference type="InterPro" id="IPR051126">
    <property type="entry name" value="Thiosulfate_sulfurtransferase"/>
</dbReference>
<keyword evidence="4" id="KW-0670">Pyruvate</keyword>
<dbReference type="GO" id="GO:0004792">
    <property type="term" value="F:thiosulfate-cyanide sulfurtransferase activity"/>
    <property type="evidence" value="ECO:0007669"/>
    <property type="project" value="InterPro"/>
</dbReference>
<evidence type="ECO:0000256" key="1">
    <source>
        <dbReference type="ARBA" id="ARBA00022737"/>
    </source>
</evidence>
<dbReference type="Pfam" id="PF00581">
    <property type="entry name" value="Rhodanese"/>
    <property type="match status" value="2"/>
</dbReference>
<feature type="domain" description="Rhodanese" evidence="3">
    <location>
        <begin position="34"/>
        <end position="138"/>
    </location>
</feature>
<dbReference type="PANTHER" id="PTHR43855:SF1">
    <property type="entry name" value="THIOSULFATE SULFURTRANSFERASE"/>
    <property type="match status" value="1"/>
</dbReference>
<feature type="domain" description="Rhodanese" evidence="3">
    <location>
        <begin position="166"/>
        <end position="278"/>
    </location>
</feature>
<name>A0A1K1X0V5_9GAMM</name>
<gene>
    <name evidence="4" type="ORF">SAMN02745752_01649</name>
</gene>
<evidence type="ECO:0000313" key="5">
    <source>
        <dbReference type="Proteomes" id="UP000182350"/>
    </source>
</evidence>
<dbReference type="PANTHER" id="PTHR43855">
    <property type="entry name" value="THIOSULFATE SULFURTRANSFERASE"/>
    <property type="match status" value="1"/>
</dbReference>
<keyword evidence="5" id="KW-1185">Reference proteome</keyword>
<evidence type="ECO:0000313" key="4">
    <source>
        <dbReference type="EMBL" id="SFX43313.1"/>
    </source>
</evidence>
<evidence type="ECO:0000256" key="2">
    <source>
        <dbReference type="RuleBase" id="RU000507"/>
    </source>
</evidence>
<proteinExistence type="predicted"/>
<dbReference type="RefSeq" id="WP_072325884.1">
    <property type="nucleotide sequence ID" value="NZ_FPJW01000005.1"/>
</dbReference>
<dbReference type="PROSITE" id="PS00683">
    <property type="entry name" value="RHODANESE_2"/>
    <property type="match status" value="1"/>
</dbReference>
<dbReference type="Proteomes" id="UP000182350">
    <property type="component" value="Unassembled WGS sequence"/>
</dbReference>
<sequence length="289" mass="32875">MQFRNYFSVIILCLLTPSIQATIVDPHWLKNRLEHENLLIVDVRESEEFLNGHVSGSVNLPPMTLFADSFLLPPISQLQSLFSDLGINHQQQVVVVGNHEFIWAARLYWILEFMGHQEVFFLDTAWGHWQEGLLPISQQAVTPVTRQFIPRIDPQRLKTQLGTLAAIGHQPILDGRSKAHYMGETSGGALRAGHIPTALHYPWTQNREQVEGTYRLRSLDDLREVYKELPKDQEIILYCTGSAQSAMNYVVMQALGYRVAVYEGSWTEWGNNLSLPKVNLSKQAGEQNP</sequence>
<accession>A0A1K1X0V5</accession>
<dbReference type="Gene3D" id="3.40.250.10">
    <property type="entry name" value="Rhodanese-like domain"/>
    <property type="match status" value="2"/>
</dbReference>
<dbReference type="InterPro" id="IPR036873">
    <property type="entry name" value="Rhodanese-like_dom_sf"/>
</dbReference>
<keyword evidence="1" id="KW-0677">Repeat</keyword>
<dbReference type="InterPro" id="IPR001763">
    <property type="entry name" value="Rhodanese-like_dom"/>
</dbReference>
<reference evidence="4 5" key="1">
    <citation type="submission" date="2016-11" db="EMBL/GenBank/DDBJ databases">
        <authorList>
            <person name="Jaros S."/>
            <person name="Januszkiewicz K."/>
            <person name="Wedrychowicz H."/>
        </authorList>
    </citation>
    <scope>NUCLEOTIDE SEQUENCE [LARGE SCALE GENOMIC DNA]</scope>
    <source>
        <strain evidence="4 5">DSM 21637</strain>
    </source>
</reference>
<dbReference type="STRING" id="1122209.SAMN02745752_01649"/>
<dbReference type="SMART" id="SM00450">
    <property type="entry name" value="RHOD"/>
    <property type="match status" value="2"/>
</dbReference>
<dbReference type="EMBL" id="FPJW01000005">
    <property type="protein sequence ID" value="SFX43313.1"/>
    <property type="molecule type" value="Genomic_DNA"/>
</dbReference>
<dbReference type="SUPFAM" id="SSF52821">
    <property type="entry name" value="Rhodanese/Cell cycle control phosphatase"/>
    <property type="match status" value="2"/>
</dbReference>
<evidence type="ECO:0000259" key="3">
    <source>
        <dbReference type="PROSITE" id="PS50206"/>
    </source>
</evidence>
<dbReference type="PROSITE" id="PS50206">
    <property type="entry name" value="RHODANESE_3"/>
    <property type="match status" value="2"/>
</dbReference>
<dbReference type="AlphaFoldDB" id="A0A1K1X0V5"/>
<protein>
    <recommendedName>
        <fullName evidence="2">Sulfurtransferase</fullName>
    </recommendedName>
</protein>
<dbReference type="InterPro" id="IPR001307">
    <property type="entry name" value="Thiosulphate_STrfase_CS"/>
</dbReference>
<organism evidence="4 5">
    <name type="scientific">Marinospirillum alkaliphilum DSM 21637</name>
    <dbReference type="NCBI Taxonomy" id="1122209"/>
    <lineage>
        <taxon>Bacteria</taxon>
        <taxon>Pseudomonadati</taxon>
        <taxon>Pseudomonadota</taxon>
        <taxon>Gammaproteobacteria</taxon>
        <taxon>Oceanospirillales</taxon>
        <taxon>Oceanospirillaceae</taxon>
        <taxon>Marinospirillum</taxon>
    </lineage>
</organism>